<name>A0A9P9Y9X1_9MUSC</name>
<evidence type="ECO:0000313" key="1">
    <source>
        <dbReference type="EMBL" id="KAI8033088.1"/>
    </source>
</evidence>
<dbReference type="EMBL" id="JAMKOV010000206">
    <property type="protein sequence ID" value="KAI8033088.1"/>
    <property type="molecule type" value="Genomic_DNA"/>
</dbReference>
<keyword evidence="2" id="KW-1185">Reference proteome</keyword>
<protein>
    <submittedName>
        <fullName evidence="1">Uncharacterized protein</fullName>
    </submittedName>
</protein>
<sequence length="95" mass="10963">MCLPPTSACVCVHQSSRQRTALCHPSPLTDHLCRSPTRSGSGLARIDRFDLLWFFHTHLSLSMYLSFYVQFNSDDAKRRHILFIPFGNKYASVFR</sequence>
<dbReference type="AlphaFoldDB" id="A0A9P9Y9X1"/>
<proteinExistence type="predicted"/>
<gene>
    <name evidence="1" type="ORF">M5D96_014152</name>
</gene>
<reference evidence="1" key="1">
    <citation type="journal article" date="2023" name="Genome Biol. Evol.">
        <title>Long-read-based Genome Assembly of Drosophila gunungcola Reveals Fewer Chemosensory Genes in Flower-breeding Species.</title>
        <authorList>
            <person name="Negi A."/>
            <person name="Liao B.Y."/>
            <person name="Yeh S.D."/>
        </authorList>
    </citation>
    <scope>NUCLEOTIDE SEQUENCE</scope>
    <source>
        <strain evidence="1">Sukarami</strain>
    </source>
</reference>
<accession>A0A9P9Y9X1</accession>
<evidence type="ECO:0000313" key="2">
    <source>
        <dbReference type="Proteomes" id="UP001059596"/>
    </source>
</evidence>
<comment type="caution">
    <text evidence="1">The sequence shown here is derived from an EMBL/GenBank/DDBJ whole genome shotgun (WGS) entry which is preliminary data.</text>
</comment>
<organism evidence="1 2">
    <name type="scientific">Drosophila gunungcola</name>
    <name type="common">fruit fly</name>
    <dbReference type="NCBI Taxonomy" id="103775"/>
    <lineage>
        <taxon>Eukaryota</taxon>
        <taxon>Metazoa</taxon>
        <taxon>Ecdysozoa</taxon>
        <taxon>Arthropoda</taxon>
        <taxon>Hexapoda</taxon>
        <taxon>Insecta</taxon>
        <taxon>Pterygota</taxon>
        <taxon>Neoptera</taxon>
        <taxon>Endopterygota</taxon>
        <taxon>Diptera</taxon>
        <taxon>Brachycera</taxon>
        <taxon>Muscomorpha</taxon>
        <taxon>Ephydroidea</taxon>
        <taxon>Drosophilidae</taxon>
        <taxon>Drosophila</taxon>
        <taxon>Sophophora</taxon>
    </lineage>
</organism>
<dbReference type="Proteomes" id="UP001059596">
    <property type="component" value="Unassembled WGS sequence"/>
</dbReference>